<sequence length="65" mass="7130">MLGDDVADPQREAPQFPFQAGAYGLHGEVARQGLDDQIVDVALATYWVDTIELKALRGLLPAHRL</sequence>
<dbReference type="Proteomes" id="UP000247634">
    <property type="component" value="Chromosome"/>
</dbReference>
<dbReference type="RefSeq" id="WP_110635757.1">
    <property type="nucleotide sequence ID" value="NZ_CP029788.1"/>
</dbReference>
<dbReference type="AlphaFoldDB" id="A0A2U9PEB4"/>
<protein>
    <submittedName>
        <fullName evidence="1">Uncharacterized protein</fullName>
    </submittedName>
</protein>
<gene>
    <name evidence="1" type="ORF">DMT42_37290</name>
</gene>
<organism evidence="1 2">
    <name type="scientific">Streptomyces actuosus</name>
    <dbReference type="NCBI Taxonomy" id="1885"/>
    <lineage>
        <taxon>Bacteria</taxon>
        <taxon>Bacillati</taxon>
        <taxon>Actinomycetota</taxon>
        <taxon>Actinomycetes</taxon>
        <taxon>Kitasatosporales</taxon>
        <taxon>Streptomycetaceae</taxon>
        <taxon>Streptomyces</taxon>
    </lineage>
</organism>
<evidence type="ECO:0000313" key="1">
    <source>
        <dbReference type="EMBL" id="AWT47344.1"/>
    </source>
</evidence>
<dbReference type="KEGG" id="sact:DMT42_37290"/>
<keyword evidence="2" id="KW-1185">Reference proteome</keyword>
<dbReference type="OrthoDB" id="4524286at2"/>
<proteinExistence type="predicted"/>
<name>A0A2U9PEB4_STRAS</name>
<reference evidence="1 2" key="1">
    <citation type="submission" date="2018-06" db="EMBL/GenBank/DDBJ databases">
        <title>The complete genome sequence of a nosiheptide producer Streptomyces actuosus ATCC 25421: deducing the ability of producing a new class III lantibiotics.</title>
        <authorList>
            <person name="Liu W."/>
            <person name="Sun F."/>
            <person name="Hu Y."/>
        </authorList>
    </citation>
    <scope>NUCLEOTIDE SEQUENCE [LARGE SCALE GENOMIC DNA]</scope>
    <source>
        <strain evidence="1 2">ATCC 25421</strain>
    </source>
</reference>
<evidence type="ECO:0000313" key="2">
    <source>
        <dbReference type="Proteomes" id="UP000247634"/>
    </source>
</evidence>
<accession>A0A2U9PEB4</accession>
<dbReference type="EMBL" id="CP029788">
    <property type="protein sequence ID" value="AWT47344.1"/>
    <property type="molecule type" value="Genomic_DNA"/>
</dbReference>